<sequence>IDEIFNKFTKSYKFNYYVKPQTFECQGFFLVSSSVNNLLSAIKNVPTKISTSEILMVIDDTIDYSSELLNVTLYGYSSVNVISRSAKWSLSENYLFPRQFKKGRELQVAAFFNPPLCYLLTSVNKTVKGIDGQFFTAPENEIDGIETKLFVIIAERLNFTWQIRKPNHHYRYGRPNGTTWNGGMIGQLFRNEIDIAFSGIWLKHDHYRFVNLTKPWHQLFINYLVPRPKHRFSFWALTRPLTPGVWLAIFGMIFLYSLYVCTKAWINPHAEIRYRSYITTLIELIARLVGTWAPKRVQGFKIQTVAWHMAGVLIVTAYSCSLATDLTFPDFEKRRFILKNLTWGRESPVPKFDDYFNLNDKYGSQFPKNFQLEKSQEERHEKIIQGNYAIIGRMIDSIFFPENNISSDDLQDYRVMKQSVSDYYVSFAVKPWLVKSFDKVILWMRETGIVTYHLNDVIYRKTPKSLRQVLVEYDIETGATHALELLPLSAAFAFLFFGLFVSSVIFFFELGTVYGDVDAFKNFVKVRMVRFKEKFFLK</sequence>
<reference evidence="14" key="1">
    <citation type="submission" date="2021-04" db="EMBL/GenBank/DDBJ databases">
        <authorList>
            <person name="Chebbi M.A.C M."/>
        </authorList>
    </citation>
    <scope>NUCLEOTIDE SEQUENCE</scope>
</reference>
<dbReference type="AlphaFoldDB" id="A0A8J2MIN9"/>
<feature type="transmembrane region" description="Helical" evidence="12">
    <location>
        <begin position="244"/>
        <end position="262"/>
    </location>
</feature>
<organism evidence="14 15">
    <name type="scientific">Cotesia congregata</name>
    <name type="common">Parasitoid wasp</name>
    <name type="synonym">Apanteles congregatus</name>
    <dbReference type="NCBI Taxonomy" id="51543"/>
    <lineage>
        <taxon>Eukaryota</taxon>
        <taxon>Metazoa</taxon>
        <taxon>Ecdysozoa</taxon>
        <taxon>Arthropoda</taxon>
        <taxon>Hexapoda</taxon>
        <taxon>Insecta</taxon>
        <taxon>Pterygota</taxon>
        <taxon>Neoptera</taxon>
        <taxon>Endopterygota</taxon>
        <taxon>Hymenoptera</taxon>
        <taxon>Apocrita</taxon>
        <taxon>Ichneumonoidea</taxon>
        <taxon>Braconidae</taxon>
        <taxon>Microgastrinae</taxon>
        <taxon>Cotesia</taxon>
    </lineage>
</organism>
<evidence type="ECO:0000256" key="3">
    <source>
        <dbReference type="ARBA" id="ARBA00022475"/>
    </source>
</evidence>
<feature type="non-terminal residue" evidence="14">
    <location>
        <position position="538"/>
    </location>
</feature>
<keyword evidence="8 14" id="KW-0675">Receptor</keyword>
<dbReference type="Gene3D" id="3.40.190.10">
    <property type="entry name" value="Periplasmic binding protein-like II"/>
    <property type="match status" value="1"/>
</dbReference>
<feature type="transmembrane region" description="Helical" evidence="12">
    <location>
        <begin position="305"/>
        <end position="328"/>
    </location>
</feature>
<evidence type="ECO:0000259" key="13">
    <source>
        <dbReference type="Pfam" id="PF10613"/>
    </source>
</evidence>
<evidence type="ECO:0000256" key="5">
    <source>
        <dbReference type="ARBA" id="ARBA00022989"/>
    </source>
</evidence>
<evidence type="ECO:0000256" key="6">
    <source>
        <dbReference type="ARBA" id="ARBA00023065"/>
    </source>
</evidence>
<dbReference type="InterPro" id="IPR052192">
    <property type="entry name" value="Insect_Ionotropic_Sensory_Rcpt"/>
</dbReference>
<keyword evidence="5 12" id="KW-1133">Transmembrane helix</keyword>
<keyword evidence="6" id="KW-0406">Ion transport</keyword>
<dbReference type="Pfam" id="PF10613">
    <property type="entry name" value="Lig_chan-Glu_bd"/>
    <property type="match status" value="1"/>
</dbReference>
<keyword evidence="9" id="KW-0325">Glycoprotein</keyword>
<evidence type="ECO:0000256" key="11">
    <source>
        <dbReference type="ARBA" id="ARBA00023303"/>
    </source>
</evidence>
<evidence type="ECO:0000313" key="14">
    <source>
        <dbReference type="EMBL" id="CAG5083485.1"/>
    </source>
</evidence>
<dbReference type="EMBL" id="CAJNRD030001118">
    <property type="protein sequence ID" value="CAG5083485.1"/>
    <property type="molecule type" value="Genomic_DNA"/>
</dbReference>
<proteinExistence type="predicted"/>
<evidence type="ECO:0000256" key="2">
    <source>
        <dbReference type="ARBA" id="ARBA00022448"/>
    </source>
</evidence>
<keyword evidence="2" id="KW-0813">Transport</keyword>
<protein>
    <submittedName>
        <fullName evidence="14">Ionotropic receptor 218</fullName>
    </submittedName>
</protein>
<accession>A0A8J2MIN9</accession>
<dbReference type="PANTHER" id="PTHR42643:SF39">
    <property type="entry name" value="IONOTROPIC RECEPTOR 56A-RELATED"/>
    <property type="match status" value="1"/>
</dbReference>
<evidence type="ECO:0000256" key="10">
    <source>
        <dbReference type="ARBA" id="ARBA00023286"/>
    </source>
</evidence>
<keyword evidence="7 12" id="KW-0472">Membrane</keyword>
<keyword evidence="4 12" id="KW-0812">Transmembrane</keyword>
<evidence type="ECO:0000256" key="12">
    <source>
        <dbReference type="SAM" id="Phobius"/>
    </source>
</evidence>
<name>A0A8J2MIN9_COTCN</name>
<keyword evidence="3" id="KW-1003">Cell membrane</keyword>
<dbReference type="GO" id="GO:0015276">
    <property type="term" value="F:ligand-gated monoatomic ion channel activity"/>
    <property type="evidence" value="ECO:0007669"/>
    <property type="project" value="InterPro"/>
</dbReference>
<evidence type="ECO:0000256" key="4">
    <source>
        <dbReference type="ARBA" id="ARBA00022692"/>
    </source>
</evidence>
<evidence type="ECO:0000256" key="7">
    <source>
        <dbReference type="ARBA" id="ARBA00023136"/>
    </source>
</evidence>
<dbReference type="GO" id="GO:0005886">
    <property type="term" value="C:plasma membrane"/>
    <property type="evidence" value="ECO:0007669"/>
    <property type="project" value="UniProtKB-SubCell"/>
</dbReference>
<comment type="subcellular location">
    <subcellularLocation>
        <location evidence="1">Cell membrane</location>
        <topology evidence="1">Multi-pass membrane protein</topology>
    </subcellularLocation>
</comment>
<dbReference type="PANTHER" id="PTHR42643">
    <property type="entry name" value="IONOTROPIC RECEPTOR 20A-RELATED"/>
    <property type="match status" value="1"/>
</dbReference>
<dbReference type="InterPro" id="IPR019594">
    <property type="entry name" value="Glu/Gly-bd"/>
</dbReference>
<feature type="transmembrane region" description="Helical" evidence="12">
    <location>
        <begin position="485"/>
        <end position="508"/>
    </location>
</feature>
<keyword evidence="11" id="KW-0407">Ion channel</keyword>
<feature type="domain" description="Ionotropic glutamate receptor L-glutamate and glycine-binding" evidence="13">
    <location>
        <begin position="139"/>
        <end position="228"/>
    </location>
</feature>
<dbReference type="OrthoDB" id="8182981at2759"/>
<evidence type="ECO:0000256" key="1">
    <source>
        <dbReference type="ARBA" id="ARBA00004651"/>
    </source>
</evidence>
<evidence type="ECO:0000256" key="8">
    <source>
        <dbReference type="ARBA" id="ARBA00023170"/>
    </source>
</evidence>
<dbReference type="SUPFAM" id="SSF53850">
    <property type="entry name" value="Periplasmic binding protein-like II"/>
    <property type="match status" value="1"/>
</dbReference>
<gene>
    <name evidence="14" type="ORF">HICCMSTLAB_LOCUS3853</name>
</gene>
<evidence type="ECO:0000256" key="9">
    <source>
        <dbReference type="ARBA" id="ARBA00023180"/>
    </source>
</evidence>
<dbReference type="Gene3D" id="1.10.287.70">
    <property type="match status" value="1"/>
</dbReference>
<evidence type="ECO:0000313" key="15">
    <source>
        <dbReference type="Proteomes" id="UP000786811"/>
    </source>
</evidence>
<comment type="caution">
    <text evidence="14">The sequence shown here is derived from an EMBL/GenBank/DDBJ whole genome shotgun (WGS) entry which is preliminary data.</text>
</comment>
<keyword evidence="15" id="KW-1185">Reference proteome</keyword>
<keyword evidence="10" id="KW-1071">Ligand-gated ion channel</keyword>
<dbReference type="Proteomes" id="UP000786811">
    <property type="component" value="Unassembled WGS sequence"/>
</dbReference>